<dbReference type="AlphaFoldDB" id="A0A516IRB6"/>
<dbReference type="Gene3D" id="3.40.50.1820">
    <property type="entry name" value="alpha/beta hydrolase"/>
    <property type="match status" value="1"/>
</dbReference>
<dbReference type="Pfam" id="PF12697">
    <property type="entry name" value="Abhydrolase_6"/>
    <property type="match status" value="1"/>
</dbReference>
<dbReference type="PANTHER" id="PTHR16138">
    <property type="entry name" value="MYCOPHENOLIC ACID ACYL-GLUCURONIDE ESTERASE, MITOCHONDRIAL"/>
    <property type="match status" value="1"/>
</dbReference>
<dbReference type="KEGG" id="sxa:FMM02_05250"/>
<dbReference type="EC" id="3.1.1.93" evidence="4"/>
<evidence type="ECO:0000313" key="14">
    <source>
        <dbReference type="Proteomes" id="UP000321857"/>
    </source>
</evidence>
<evidence type="ECO:0000256" key="3">
    <source>
        <dbReference type="ARBA" id="ARBA00022946"/>
    </source>
</evidence>
<evidence type="ECO:0000256" key="8">
    <source>
        <dbReference type="ARBA" id="ARBA00042704"/>
    </source>
</evidence>
<evidence type="ECO:0000256" key="1">
    <source>
        <dbReference type="ARBA" id="ARBA00012423"/>
    </source>
</evidence>
<dbReference type="InterPro" id="IPR029058">
    <property type="entry name" value="AB_hydrolase_fold"/>
</dbReference>
<sequence>MELPDLPSPDLAYFDPGDGRRIAYRLRGPKEGRATVVFLPGYASDMEGIKAEAVDSFCATRGIGCLRIDYSGTGSSGGDFAQGTLDRWLAEILSAIDQLTEGPLVVVGSSMGGWLGLHVALQRKDRVTGFLGIAAAPDFTDWGFTQDDKDLMARDGKLERANDYGPEPSVTWLGFWKSGAAHRLLHSAIDITVPVRLVHGDQDQDVPMGVPLKLLADLRSSDVQLRIIKNGGHRLSEPHEIHAILSDLHGLVEQIA</sequence>
<evidence type="ECO:0000313" key="13">
    <source>
        <dbReference type="EMBL" id="QDP19419.1"/>
    </source>
</evidence>
<evidence type="ECO:0000256" key="9">
    <source>
        <dbReference type="ARBA" id="ARBA00046047"/>
    </source>
</evidence>
<comment type="catalytic activity">
    <reaction evidence="11">
        <text>mycophenolic acid O-acyl-beta-D-glucuronide + H2O = mycophenolate + D-glucuronate + H(+)</text>
        <dbReference type="Rhea" id="RHEA:34179"/>
        <dbReference type="ChEBI" id="CHEBI:15377"/>
        <dbReference type="ChEBI" id="CHEBI:15378"/>
        <dbReference type="ChEBI" id="CHEBI:58720"/>
        <dbReference type="ChEBI" id="CHEBI:62932"/>
        <dbReference type="ChEBI" id="CHEBI:66982"/>
        <dbReference type="EC" id="3.1.1.93"/>
    </reaction>
    <physiologicalReaction direction="left-to-right" evidence="11">
        <dbReference type="Rhea" id="RHEA:34180"/>
    </physiologicalReaction>
</comment>
<organism evidence="13 14">
    <name type="scientific">Sphingomonas xanthus</name>
    <dbReference type="NCBI Taxonomy" id="2594473"/>
    <lineage>
        <taxon>Bacteria</taxon>
        <taxon>Pseudomonadati</taxon>
        <taxon>Pseudomonadota</taxon>
        <taxon>Alphaproteobacteria</taxon>
        <taxon>Sphingomonadales</taxon>
        <taxon>Sphingomonadaceae</taxon>
        <taxon>Sphingomonas</taxon>
    </lineage>
</organism>
<dbReference type="GO" id="GO:0004553">
    <property type="term" value="F:hydrolase activity, hydrolyzing O-glycosyl compounds"/>
    <property type="evidence" value="ECO:0007669"/>
    <property type="project" value="TreeGrafter"/>
</dbReference>
<keyword evidence="3" id="KW-0809">Transit peptide</keyword>
<comment type="function">
    <text evidence="9">Acts as an acyl-protein thioesterase that hydrolyzes fatty acids from acylated residues in proteins. Regulates the mitochondrial S-depalmitoylation of the nucleophilic active site residue of peroxiredoxin-5/PRDX5, a key antioxidant protein, therefore modulating mitochondrial antioxidant ability. Also catalyzes the deglucuronidation of mycophenolic acid acyl-glucuronide, an active metabolite of the immunosuppressant drug mycophenolate.</text>
</comment>
<dbReference type="EC" id="3.1.2.22" evidence="1"/>
<protein>
    <recommendedName>
        <fullName evidence="5">Palmitoyl-protein thioesterase ABHD10, mitochondrial</fullName>
        <ecNumber evidence="4">3.1.1.93</ecNumber>
        <ecNumber evidence="1">3.1.2.22</ecNumber>
    </recommendedName>
    <alternativeName>
        <fullName evidence="7">Acyl-protein thioesterase ABHD10</fullName>
    </alternativeName>
    <alternativeName>
        <fullName evidence="8">Alpha/beta hydrolase domain-containing protein 10</fullName>
    </alternativeName>
    <alternativeName>
        <fullName evidence="6">Mycophenolic acid acyl-glucuronide esterase, mitochondrial</fullName>
    </alternativeName>
</protein>
<dbReference type="OrthoDB" id="9813296at2"/>
<evidence type="ECO:0000256" key="4">
    <source>
        <dbReference type="ARBA" id="ARBA00039132"/>
    </source>
</evidence>
<keyword evidence="14" id="KW-1185">Reference proteome</keyword>
<dbReference type="SUPFAM" id="SSF53474">
    <property type="entry name" value="alpha/beta-Hydrolases"/>
    <property type="match status" value="1"/>
</dbReference>
<evidence type="ECO:0000256" key="10">
    <source>
        <dbReference type="ARBA" id="ARBA00047409"/>
    </source>
</evidence>
<proteinExistence type="predicted"/>
<dbReference type="InterPro" id="IPR000073">
    <property type="entry name" value="AB_hydrolase_1"/>
</dbReference>
<gene>
    <name evidence="13" type="ORF">FMM02_05250</name>
</gene>
<evidence type="ECO:0000256" key="11">
    <source>
        <dbReference type="ARBA" id="ARBA00047972"/>
    </source>
</evidence>
<evidence type="ECO:0000259" key="12">
    <source>
        <dbReference type="Pfam" id="PF12697"/>
    </source>
</evidence>
<evidence type="ECO:0000256" key="7">
    <source>
        <dbReference type="ARBA" id="ARBA00042645"/>
    </source>
</evidence>
<dbReference type="GO" id="GO:0102390">
    <property type="term" value="F:mycophenolic acid acyl-glucuronide esterase activity"/>
    <property type="evidence" value="ECO:0007669"/>
    <property type="project" value="UniProtKB-EC"/>
</dbReference>
<dbReference type="Proteomes" id="UP000321857">
    <property type="component" value="Chromosome"/>
</dbReference>
<evidence type="ECO:0000256" key="5">
    <source>
        <dbReference type="ARBA" id="ARBA00039314"/>
    </source>
</evidence>
<comment type="catalytic activity">
    <reaction evidence="10">
        <text>S-hexadecanoyl-L-cysteinyl-[protein] + H2O = L-cysteinyl-[protein] + hexadecanoate + H(+)</text>
        <dbReference type="Rhea" id="RHEA:19233"/>
        <dbReference type="Rhea" id="RHEA-COMP:10131"/>
        <dbReference type="Rhea" id="RHEA-COMP:11032"/>
        <dbReference type="ChEBI" id="CHEBI:7896"/>
        <dbReference type="ChEBI" id="CHEBI:15377"/>
        <dbReference type="ChEBI" id="CHEBI:15378"/>
        <dbReference type="ChEBI" id="CHEBI:29950"/>
        <dbReference type="ChEBI" id="CHEBI:74151"/>
        <dbReference type="EC" id="3.1.2.22"/>
    </reaction>
    <physiologicalReaction direction="left-to-right" evidence="10">
        <dbReference type="Rhea" id="RHEA:19234"/>
    </physiologicalReaction>
</comment>
<keyword evidence="2 13" id="KW-0378">Hydrolase</keyword>
<evidence type="ECO:0000256" key="6">
    <source>
        <dbReference type="ARBA" id="ARBA00041520"/>
    </source>
</evidence>
<dbReference type="RefSeq" id="WP_147493872.1">
    <property type="nucleotide sequence ID" value="NZ_CP041659.1"/>
</dbReference>
<dbReference type="InterPro" id="IPR052382">
    <property type="entry name" value="ABHD10_acyl-thioesterase"/>
</dbReference>
<dbReference type="EMBL" id="CP041659">
    <property type="protein sequence ID" value="QDP19419.1"/>
    <property type="molecule type" value="Genomic_DNA"/>
</dbReference>
<evidence type="ECO:0000256" key="2">
    <source>
        <dbReference type="ARBA" id="ARBA00022801"/>
    </source>
</evidence>
<dbReference type="GO" id="GO:0008474">
    <property type="term" value="F:palmitoyl-(protein) hydrolase activity"/>
    <property type="evidence" value="ECO:0007669"/>
    <property type="project" value="UniProtKB-EC"/>
</dbReference>
<reference evidence="13 14" key="1">
    <citation type="submission" date="2019-07" db="EMBL/GenBank/DDBJ databases">
        <title>Sphingomonas AE3 Genome sequencing and assembly.</title>
        <authorList>
            <person name="Kim H."/>
        </authorList>
    </citation>
    <scope>NUCLEOTIDE SEQUENCE [LARGE SCALE GENOMIC DNA]</scope>
    <source>
        <strain evidence="13 14">AE3</strain>
    </source>
</reference>
<name>A0A516IRB6_9SPHN</name>
<feature type="domain" description="AB hydrolase-1" evidence="12">
    <location>
        <begin position="36"/>
        <end position="241"/>
    </location>
</feature>
<dbReference type="PANTHER" id="PTHR16138:SF7">
    <property type="entry name" value="PALMITOYL-PROTEIN THIOESTERASE ABHD10, MITOCHONDRIAL"/>
    <property type="match status" value="1"/>
</dbReference>
<accession>A0A516IRB6</accession>